<organism evidence="1 2">
    <name type="scientific">Leptospira weilii str. UI 13098</name>
    <dbReference type="NCBI Taxonomy" id="1088542"/>
    <lineage>
        <taxon>Bacteria</taxon>
        <taxon>Pseudomonadati</taxon>
        <taxon>Spirochaetota</taxon>
        <taxon>Spirochaetia</taxon>
        <taxon>Leptospirales</taxon>
        <taxon>Leptospiraceae</taxon>
        <taxon>Leptospira</taxon>
    </lineage>
</organism>
<accession>M6QDA4</accession>
<evidence type="ECO:0000313" key="2">
    <source>
        <dbReference type="Proteomes" id="UP000012118"/>
    </source>
</evidence>
<name>M6QDA4_9LEPT</name>
<protein>
    <submittedName>
        <fullName evidence="1">Uncharacterized protein</fullName>
    </submittedName>
</protein>
<gene>
    <name evidence="1" type="ORF">LEP1GSC108_2838</name>
</gene>
<dbReference type="Proteomes" id="UP000012118">
    <property type="component" value="Unassembled WGS sequence"/>
</dbReference>
<evidence type="ECO:0000313" key="1">
    <source>
        <dbReference type="EMBL" id="EMN90563.1"/>
    </source>
</evidence>
<comment type="caution">
    <text evidence="1">The sequence shown here is derived from an EMBL/GenBank/DDBJ whole genome shotgun (WGS) entry which is preliminary data.</text>
</comment>
<proteinExistence type="predicted"/>
<reference evidence="1 2" key="1">
    <citation type="submission" date="2013-01" db="EMBL/GenBank/DDBJ databases">
        <authorList>
            <person name="Harkins D.M."/>
            <person name="Durkin A.S."/>
            <person name="Brinkac L.M."/>
            <person name="Haft D.H."/>
            <person name="Selengut J.D."/>
            <person name="Sanka R."/>
            <person name="DePew J."/>
            <person name="Purushe J."/>
            <person name="Chanthongthip A."/>
            <person name="Lattana O."/>
            <person name="Phetsouvanh R."/>
            <person name="Newton P.N."/>
            <person name="Vinetz J.M."/>
            <person name="Sutton G.G."/>
            <person name="Nierman W.C."/>
            <person name="Fouts D.E."/>
        </authorList>
    </citation>
    <scope>NUCLEOTIDE SEQUENCE [LARGE SCALE GENOMIC DNA]</scope>
    <source>
        <strain evidence="1 2">UI 13098</strain>
    </source>
</reference>
<dbReference type="AlphaFoldDB" id="M6QDA4"/>
<keyword evidence="2" id="KW-1185">Reference proteome</keyword>
<dbReference type="EMBL" id="AHNU02000041">
    <property type="protein sequence ID" value="EMN90563.1"/>
    <property type="molecule type" value="Genomic_DNA"/>
</dbReference>
<sequence length="78" mass="8911">MKGEILGVIAEDNCLPGYILFVISSIAIQPKSSVSSPEDSDPLFLNILKILEIKLILRCLSYFLKFEPYLKSFRIDFR</sequence>